<feature type="transmembrane region" description="Helical" evidence="14">
    <location>
        <begin position="141"/>
        <end position="164"/>
    </location>
</feature>
<dbReference type="InterPro" id="IPR036734">
    <property type="entry name" value="Neur_chan_lig-bd_sf"/>
</dbReference>
<evidence type="ECO:0000256" key="3">
    <source>
        <dbReference type="ARBA" id="ARBA00022692"/>
    </source>
</evidence>
<dbReference type="FunFam" id="1.20.58.390:FF:000001">
    <property type="entry name" value="Neuronal nicotinic acetylcholine receptor subunit 3"/>
    <property type="match status" value="1"/>
</dbReference>
<feature type="domain" description="Neurotransmitter-gated ion-channel ligand-binding" evidence="15">
    <location>
        <begin position="6"/>
        <end position="75"/>
    </location>
</feature>
<evidence type="ECO:0000256" key="1">
    <source>
        <dbReference type="ARBA" id="ARBA00022448"/>
    </source>
</evidence>
<keyword evidence="7 14" id="KW-0472">Membrane</keyword>
<feature type="transmembrane region" description="Helical" evidence="14">
    <location>
        <begin position="106"/>
        <end position="129"/>
    </location>
</feature>
<dbReference type="InterPro" id="IPR006029">
    <property type="entry name" value="Neurotrans-gated_channel_TM"/>
</dbReference>
<dbReference type="PANTHER" id="PTHR18945">
    <property type="entry name" value="NEUROTRANSMITTER GATED ION CHANNEL"/>
    <property type="match status" value="1"/>
</dbReference>
<evidence type="ECO:0000256" key="9">
    <source>
        <dbReference type="ARBA" id="ARBA00023170"/>
    </source>
</evidence>
<proteinExistence type="predicted"/>
<evidence type="ECO:0000256" key="7">
    <source>
        <dbReference type="ARBA" id="ARBA00023136"/>
    </source>
</evidence>
<dbReference type="OrthoDB" id="5975154at2759"/>
<dbReference type="GO" id="GO:0097060">
    <property type="term" value="C:synaptic membrane"/>
    <property type="evidence" value="ECO:0007669"/>
    <property type="project" value="UniProtKB-SubCell"/>
</dbReference>
<dbReference type="EMBL" id="CAJNOQ010006821">
    <property type="protein sequence ID" value="CAF1148491.1"/>
    <property type="molecule type" value="Genomic_DNA"/>
</dbReference>
<dbReference type="InterPro" id="IPR006201">
    <property type="entry name" value="Neur_channel"/>
</dbReference>
<sequence length="342" mass="39886">MPTVYSSYHDGSQLNLSHINSKLSYMEQGINFRDYYHNVEWDIMKAPGKRNMKIYSCCKVPYYDITYQIVLRRKTLFYTVNLIIPCVSISLLTIFVFYLPSESREKISLCISIFLALTVFVLLLADLIPSTSLIVPLLGKYLLFTMILVTLSILCTIIVLTIHYRDPKLNELPSYVRYIFIDTLPKYLLLEKPLTKTDLITRTSQKKVKRSTEQRKHSPLFIRKKNIAYDDVELNEFEQSDEIFVNGFFNQLHTLQKLLTNDLINNTTERFTTQMQHDRVAQEWKYVALVVDRIFLILFTFVSIVGTLFIFLKAPTLYDSRVSTVDLTNIDQGVNNSCTYVH</sequence>
<evidence type="ECO:0000256" key="12">
    <source>
        <dbReference type="ARBA" id="ARBA00023303"/>
    </source>
</evidence>
<feature type="domain" description="Neurotransmitter-gated ion-channel transmembrane" evidence="16">
    <location>
        <begin position="82"/>
        <end position="311"/>
    </location>
</feature>
<keyword evidence="12" id="KW-0407">Ion channel</keyword>
<gene>
    <name evidence="17" type="ORF">GPM918_LOCUS21055</name>
    <name evidence="18" type="ORF">SRO942_LOCUS21052</name>
</gene>
<dbReference type="GO" id="GO:0004888">
    <property type="term" value="F:transmembrane signaling receptor activity"/>
    <property type="evidence" value="ECO:0007669"/>
    <property type="project" value="InterPro"/>
</dbReference>
<organism evidence="17 19">
    <name type="scientific">Didymodactylos carnosus</name>
    <dbReference type="NCBI Taxonomy" id="1234261"/>
    <lineage>
        <taxon>Eukaryota</taxon>
        <taxon>Metazoa</taxon>
        <taxon>Spiralia</taxon>
        <taxon>Gnathifera</taxon>
        <taxon>Rotifera</taxon>
        <taxon>Eurotatoria</taxon>
        <taxon>Bdelloidea</taxon>
        <taxon>Philodinida</taxon>
        <taxon>Philodinidae</taxon>
        <taxon>Didymodactylos</taxon>
    </lineage>
</organism>
<dbReference type="InterPro" id="IPR036719">
    <property type="entry name" value="Neuro-gated_channel_TM_sf"/>
</dbReference>
<evidence type="ECO:0000256" key="14">
    <source>
        <dbReference type="SAM" id="Phobius"/>
    </source>
</evidence>
<dbReference type="Gene3D" id="2.70.170.10">
    <property type="entry name" value="Neurotransmitter-gated ion-channel ligand-binding domain"/>
    <property type="match status" value="1"/>
</dbReference>
<dbReference type="GO" id="GO:0005230">
    <property type="term" value="F:extracellular ligand-gated monoatomic ion channel activity"/>
    <property type="evidence" value="ECO:0007669"/>
    <property type="project" value="InterPro"/>
</dbReference>
<accession>A0A814SS84</accession>
<dbReference type="Gene3D" id="1.20.58.390">
    <property type="entry name" value="Neurotransmitter-gated ion-channel transmembrane domain"/>
    <property type="match status" value="2"/>
</dbReference>
<evidence type="ECO:0000256" key="6">
    <source>
        <dbReference type="ARBA" id="ARBA00023065"/>
    </source>
</evidence>
<keyword evidence="6" id="KW-0406">Ion transport</keyword>
<dbReference type="Proteomes" id="UP000681722">
    <property type="component" value="Unassembled WGS sequence"/>
</dbReference>
<dbReference type="SUPFAM" id="SSF63712">
    <property type="entry name" value="Nicotinic receptor ligand binding domain-like"/>
    <property type="match status" value="1"/>
</dbReference>
<comment type="subcellular location">
    <subcellularLocation>
        <location evidence="13">Synaptic cell membrane</location>
        <topology evidence="13">Multi-pass membrane protein</topology>
    </subcellularLocation>
</comment>
<dbReference type="Pfam" id="PF02931">
    <property type="entry name" value="Neur_chan_LBD"/>
    <property type="match status" value="1"/>
</dbReference>
<keyword evidence="5" id="KW-0770">Synapse</keyword>
<dbReference type="AlphaFoldDB" id="A0A814SS84"/>
<evidence type="ECO:0000256" key="8">
    <source>
        <dbReference type="ARBA" id="ARBA00023157"/>
    </source>
</evidence>
<protein>
    <submittedName>
        <fullName evidence="17">Uncharacterized protein</fullName>
    </submittedName>
</protein>
<feature type="transmembrane region" description="Helical" evidence="14">
    <location>
        <begin position="294"/>
        <end position="312"/>
    </location>
</feature>
<evidence type="ECO:0000256" key="13">
    <source>
        <dbReference type="ARBA" id="ARBA00034099"/>
    </source>
</evidence>
<dbReference type="Proteomes" id="UP000663829">
    <property type="component" value="Unassembled WGS sequence"/>
</dbReference>
<evidence type="ECO:0000256" key="2">
    <source>
        <dbReference type="ARBA" id="ARBA00022475"/>
    </source>
</evidence>
<dbReference type="EMBL" id="CAJOBC010006821">
    <property type="protein sequence ID" value="CAF3912042.1"/>
    <property type="molecule type" value="Genomic_DNA"/>
</dbReference>
<keyword evidence="11" id="KW-1071">Ligand-gated ion channel</keyword>
<dbReference type="Pfam" id="PF02932">
    <property type="entry name" value="Neur_chan_memb"/>
    <property type="match status" value="1"/>
</dbReference>
<reference evidence="17" key="1">
    <citation type="submission" date="2021-02" db="EMBL/GenBank/DDBJ databases">
        <authorList>
            <person name="Nowell W R."/>
        </authorList>
    </citation>
    <scope>NUCLEOTIDE SEQUENCE</scope>
</reference>
<comment type="caution">
    <text evidence="17">The sequence shown here is derived from an EMBL/GenBank/DDBJ whole genome shotgun (WGS) entry which is preliminary data.</text>
</comment>
<evidence type="ECO:0000256" key="4">
    <source>
        <dbReference type="ARBA" id="ARBA00022989"/>
    </source>
</evidence>
<dbReference type="InterPro" id="IPR006202">
    <property type="entry name" value="Neur_chan_lig-bd"/>
</dbReference>
<evidence type="ECO:0000259" key="16">
    <source>
        <dbReference type="Pfam" id="PF02932"/>
    </source>
</evidence>
<keyword evidence="10" id="KW-0325">Glycoprotein</keyword>
<name>A0A814SS84_9BILA</name>
<feature type="transmembrane region" description="Helical" evidence="14">
    <location>
        <begin position="76"/>
        <end position="100"/>
    </location>
</feature>
<keyword evidence="2" id="KW-1003">Cell membrane</keyword>
<evidence type="ECO:0000259" key="15">
    <source>
        <dbReference type="Pfam" id="PF02931"/>
    </source>
</evidence>
<dbReference type="SUPFAM" id="SSF90112">
    <property type="entry name" value="Neurotransmitter-gated ion-channel transmembrane pore"/>
    <property type="match status" value="1"/>
</dbReference>
<evidence type="ECO:0000256" key="11">
    <source>
        <dbReference type="ARBA" id="ARBA00023286"/>
    </source>
</evidence>
<dbReference type="CDD" id="cd19064">
    <property type="entry name" value="LGIC_TM_nAChR"/>
    <property type="match status" value="1"/>
</dbReference>
<keyword evidence="19" id="KW-1185">Reference proteome</keyword>
<evidence type="ECO:0000313" key="18">
    <source>
        <dbReference type="EMBL" id="CAF3912042.1"/>
    </source>
</evidence>
<evidence type="ECO:0000256" key="10">
    <source>
        <dbReference type="ARBA" id="ARBA00023180"/>
    </source>
</evidence>
<evidence type="ECO:0000313" key="17">
    <source>
        <dbReference type="EMBL" id="CAF1148491.1"/>
    </source>
</evidence>
<dbReference type="InterPro" id="IPR038050">
    <property type="entry name" value="Neuro_actylchol_rec"/>
</dbReference>
<keyword evidence="8" id="KW-1015">Disulfide bond</keyword>
<evidence type="ECO:0000256" key="5">
    <source>
        <dbReference type="ARBA" id="ARBA00023018"/>
    </source>
</evidence>
<keyword evidence="9" id="KW-0675">Receptor</keyword>
<evidence type="ECO:0000313" key="19">
    <source>
        <dbReference type="Proteomes" id="UP000663829"/>
    </source>
</evidence>
<keyword evidence="3 14" id="KW-0812">Transmembrane</keyword>
<keyword evidence="1" id="KW-0813">Transport</keyword>
<keyword evidence="4 14" id="KW-1133">Transmembrane helix</keyword>